<sequence length="135" mass="14966">MRAEWATKGSGDPVLLGAEELINVKPSLPSRSPRPHQGTQAPQRKLDQFEQDWGGRVRPLCLWTREGISGTLSFPMREMDSSEGRHAAMHSGKTRKPLILSGRESAIRYKALVTRYEGSPGDDQIRNGNRKAGAE</sequence>
<evidence type="ECO:0000313" key="3">
    <source>
        <dbReference type="Proteomes" id="UP000001056"/>
    </source>
</evidence>
<gene>
    <name evidence="2" type="ORF">CHGG_10664</name>
</gene>
<proteinExistence type="predicted"/>
<evidence type="ECO:0000256" key="1">
    <source>
        <dbReference type="SAM" id="MobiDB-lite"/>
    </source>
</evidence>
<organism evidence="2 3">
    <name type="scientific">Chaetomium globosum (strain ATCC 6205 / CBS 148.51 / DSM 1962 / NBRC 6347 / NRRL 1970)</name>
    <name type="common">Soil fungus</name>
    <dbReference type="NCBI Taxonomy" id="306901"/>
    <lineage>
        <taxon>Eukaryota</taxon>
        <taxon>Fungi</taxon>
        <taxon>Dikarya</taxon>
        <taxon>Ascomycota</taxon>
        <taxon>Pezizomycotina</taxon>
        <taxon>Sordariomycetes</taxon>
        <taxon>Sordariomycetidae</taxon>
        <taxon>Sordariales</taxon>
        <taxon>Chaetomiaceae</taxon>
        <taxon>Chaetomium</taxon>
    </lineage>
</organism>
<name>Q2GMZ0_CHAGB</name>
<accession>Q2GMZ0</accession>
<dbReference type="GeneID" id="4397042"/>
<dbReference type="RefSeq" id="XP_001228591.1">
    <property type="nucleotide sequence ID" value="XM_001228590.1"/>
</dbReference>
<dbReference type="AlphaFoldDB" id="Q2GMZ0"/>
<feature type="region of interest" description="Disordered" evidence="1">
    <location>
        <begin position="25"/>
        <end position="46"/>
    </location>
</feature>
<dbReference type="VEuPathDB" id="FungiDB:CHGG_10664"/>
<dbReference type="Proteomes" id="UP000001056">
    <property type="component" value="Unassembled WGS sequence"/>
</dbReference>
<keyword evidence="3" id="KW-1185">Reference proteome</keyword>
<dbReference type="InParanoid" id="Q2GMZ0"/>
<protein>
    <submittedName>
        <fullName evidence="2">Uncharacterized protein</fullName>
    </submittedName>
</protein>
<evidence type="ECO:0000313" key="2">
    <source>
        <dbReference type="EMBL" id="EAQ84260.1"/>
    </source>
</evidence>
<dbReference type="HOGENOM" id="CLU_1885524_0_0_1"/>
<dbReference type="EMBL" id="CH408035">
    <property type="protein sequence ID" value="EAQ84260.1"/>
    <property type="molecule type" value="Genomic_DNA"/>
</dbReference>
<reference evidence="3" key="1">
    <citation type="journal article" date="2015" name="Genome Announc.">
        <title>Draft genome sequence of the cellulolytic fungus Chaetomium globosum.</title>
        <authorList>
            <person name="Cuomo C.A."/>
            <person name="Untereiner W.A."/>
            <person name="Ma L.-J."/>
            <person name="Grabherr M."/>
            <person name="Birren B.W."/>
        </authorList>
    </citation>
    <scope>NUCLEOTIDE SEQUENCE [LARGE SCALE GENOMIC DNA]</scope>
    <source>
        <strain evidence="3">ATCC 6205 / CBS 148.51 / DSM 1962 / NBRC 6347 / NRRL 1970</strain>
    </source>
</reference>